<accession>A0A1H7SNL2</accession>
<dbReference type="STRING" id="1036779.SAMN04515666_105140"/>
<keyword evidence="2" id="KW-0812">Transmembrane</keyword>
<keyword evidence="2" id="KW-0472">Membrane</keyword>
<dbReference type="NCBIfam" id="TIGR02098">
    <property type="entry name" value="MJ0042_CXXC"/>
    <property type="match status" value="1"/>
</dbReference>
<evidence type="ECO:0000256" key="2">
    <source>
        <dbReference type="SAM" id="Phobius"/>
    </source>
</evidence>
<feature type="transmembrane region" description="Helical" evidence="2">
    <location>
        <begin position="124"/>
        <end position="148"/>
    </location>
</feature>
<feature type="domain" description="Zinc finger/thioredoxin putative" evidence="3">
    <location>
        <begin position="1"/>
        <end position="35"/>
    </location>
</feature>
<gene>
    <name evidence="4" type="ORF">SAMN04515666_105140</name>
</gene>
<name>A0A1H7SNL2_9HYPH</name>
<dbReference type="AlphaFoldDB" id="A0A1H7SNL2"/>
<dbReference type="InterPro" id="IPR011723">
    <property type="entry name" value="Znf/thioredoxin_put"/>
</dbReference>
<dbReference type="EMBL" id="FOAN01000005">
    <property type="protein sequence ID" value="SEL74065.1"/>
    <property type="molecule type" value="Genomic_DNA"/>
</dbReference>
<organism evidence="4 5">
    <name type="scientific">Bosea lupini</name>
    <dbReference type="NCBI Taxonomy" id="1036779"/>
    <lineage>
        <taxon>Bacteria</taxon>
        <taxon>Pseudomonadati</taxon>
        <taxon>Pseudomonadota</taxon>
        <taxon>Alphaproteobacteria</taxon>
        <taxon>Hyphomicrobiales</taxon>
        <taxon>Boseaceae</taxon>
        <taxon>Bosea</taxon>
    </lineage>
</organism>
<proteinExistence type="predicted"/>
<dbReference type="NCBIfam" id="TIGR01053">
    <property type="entry name" value="LSD1"/>
    <property type="match status" value="1"/>
</dbReference>
<feature type="region of interest" description="Disordered" evidence="1">
    <location>
        <begin position="93"/>
        <end position="118"/>
    </location>
</feature>
<keyword evidence="5" id="KW-1185">Reference proteome</keyword>
<protein>
    <submittedName>
        <fullName evidence="4">Zinc finger domain-containing protein, LSD1 subclass</fullName>
    </submittedName>
</protein>
<evidence type="ECO:0000313" key="5">
    <source>
        <dbReference type="Proteomes" id="UP000199664"/>
    </source>
</evidence>
<evidence type="ECO:0000256" key="1">
    <source>
        <dbReference type="SAM" id="MobiDB-lite"/>
    </source>
</evidence>
<sequence>MQIVCPNCASRYEIAEAKIGTGGRKVRCASCQTTWQIEAPRASDAQPADDVLQSDLDAAIPELPSPPSAEQTAAELEEELRRAAEIDADISAIASEQTEPPQPDAAPSRPPGRKRSWIAPRNPAARLSSAAAGLFVAAGLAALGLGLWQRERIVRTVPQFAGLYASIGLPVNVRGLAFSAVESELVQDQQGRFLVVSGDVTNIAKGTTKVPPITVMVRSEDGKVLYSWTTEPPRPSLEPAELMHFRARLASPPNDGRSVQLRFGAGSPGGVASLN</sequence>
<feature type="compositionally biased region" description="Pro residues" evidence="1">
    <location>
        <begin position="100"/>
        <end position="110"/>
    </location>
</feature>
<dbReference type="Pfam" id="PF13717">
    <property type="entry name" value="Zn_ribbon_4"/>
    <property type="match status" value="1"/>
</dbReference>
<evidence type="ECO:0000313" key="4">
    <source>
        <dbReference type="EMBL" id="SEL74065.1"/>
    </source>
</evidence>
<evidence type="ECO:0000259" key="3">
    <source>
        <dbReference type="Pfam" id="PF13717"/>
    </source>
</evidence>
<reference evidence="5" key="1">
    <citation type="submission" date="2016-10" db="EMBL/GenBank/DDBJ databases">
        <authorList>
            <person name="Varghese N."/>
            <person name="Submissions S."/>
        </authorList>
    </citation>
    <scope>NUCLEOTIDE SEQUENCE [LARGE SCALE GENOMIC DNA]</scope>
    <source>
        <strain evidence="5">LMG 26383,CCUG 61248,R- 45681</strain>
    </source>
</reference>
<dbReference type="Proteomes" id="UP000199664">
    <property type="component" value="Unassembled WGS sequence"/>
</dbReference>
<dbReference type="RefSeq" id="WP_167561654.1">
    <property type="nucleotide sequence ID" value="NZ_FOAN01000005.1"/>
</dbReference>
<keyword evidence="2" id="KW-1133">Transmembrane helix</keyword>